<reference evidence="13" key="1">
    <citation type="submission" date="2023-02" db="EMBL/GenBank/DDBJ databases">
        <title>Genome of toxic invasive species Heracleum sosnowskyi carries increased number of genes despite the absence of recent whole-genome duplications.</title>
        <authorList>
            <person name="Schelkunov M."/>
            <person name="Shtratnikova V."/>
            <person name="Makarenko M."/>
            <person name="Klepikova A."/>
            <person name="Omelchenko D."/>
            <person name="Novikova G."/>
            <person name="Obukhova E."/>
            <person name="Bogdanov V."/>
            <person name="Penin A."/>
            <person name="Logacheva M."/>
        </authorList>
    </citation>
    <scope>NUCLEOTIDE SEQUENCE</scope>
    <source>
        <strain evidence="13">Hsosn_3</strain>
        <tissue evidence="13">Leaf</tissue>
    </source>
</reference>
<evidence type="ECO:0000256" key="7">
    <source>
        <dbReference type="ARBA" id="ARBA00023170"/>
    </source>
</evidence>
<dbReference type="InterPro" id="IPR001320">
    <property type="entry name" value="Iontro_rcpt_C"/>
</dbReference>
<dbReference type="InterPro" id="IPR027417">
    <property type="entry name" value="P-loop_NTPase"/>
</dbReference>
<comment type="caution">
    <text evidence="13">The sequence shown here is derived from an EMBL/GenBank/DDBJ whole genome shotgun (WGS) entry which is preliminary data.</text>
</comment>
<dbReference type="InterPro" id="IPR015683">
    <property type="entry name" value="Ionotropic_Glu_rcpt"/>
</dbReference>
<protein>
    <submittedName>
        <fullName evidence="13">Glutamate receptor</fullName>
    </submittedName>
</protein>
<dbReference type="Pfam" id="PF00060">
    <property type="entry name" value="Lig_chan"/>
    <property type="match status" value="2"/>
</dbReference>
<name>A0AAD8JM73_9APIA</name>
<keyword evidence="4 11" id="KW-1133">Transmembrane helix</keyword>
<evidence type="ECO:0000256" key="1">
    <source>
        <dbReference type="ARBA" id="ARBA00004141"/>
    </source>
</evidence>
<keyword evidence="3 11" id="KW-0812">Transmembrane</keyword>
<dbReference type="InterPro" id="IPR044440">
    <property type="entry name" value="GABAb_receptor_plant_PBP1"/>
</dbReference>
<dbReference type="CDD" id="cd19990">
    <property type="entry name" value="PBP1_GABAb_receptor_plant"/>
    <property type="match status" value="1"/>
</dbReference>
<reference evidence="13" key="2">
    <citation type="submission" date="2023-05" db="EMBL/GenBank/DDBJ databases">
        <authorList>
            <person name="Schelkunov M.I."/>
        </authorList>
    </citation>
    <scope>NUCLEOTIDE SEQUENCE</scope>
    <source>
        <strain evidence="13">Hsosn_3</strain>
        <tissue evidence="13">Leaf</tissue>
    </source>
</reference>
<evidence type="ECO:0000256" key="4">
    <source>
        <dbReference type="ARBA" id="ARBA00022989"/>
    </source>
</evidence>
<dbReference type="Gene3D" id="3.40.50.300">
    <property type="entry name" value="P-loop containing nucleotide triphosphate hydrolases"/>
    <property type="match status" value="1"/>
</dbReference>
<dbReference type="SUPFAM" id="SSF53850">
    <property type="entry name" value="Periplasmic binding protein-like II"/>
    <property type="match status" value="2"/>
</dbReference>
<keyword evidence="9" id="KW-1071">Ligand-gated ion channel</keyword>
<dbReference type="Proteomes" id="UP001237642">
    <property type="component" value="Unassembled WGS sequence"/>
</dbReference>
<dbReference type="Gene3D" id="3.40.190.10">
    <property type="entry name" value="Periplasmic binding protein-like II"/>
    <property type="match status" value="2"/>
</dbReference>
<dbReference type="FunFam" id="1.10.287.70:FF:000172">
    <property type="entry name" value="Glutamate receptor"/>
    <property type="match status" value="1"/>
</dbReference>
<dbReference type="AlphaFoldDB" id="A0AAD8JM73"/>
<evidence type="ECO:0000259" key="12">
    <source>
        <dbReference type="SMART" id="SM00079"/>
    </source>
</evidence>
<evidence type="ECO:0000256" key="2">
    <source>
        <dbReference type="ARBA" id="ARBA00022448"/>
    </source>
</evidence>
<keyword evidence="10" id="KW-0407">Ion channel</keyword>
<feature type="transmembrane region" description="Helical" evidence="11">
    <location>
        <begin position="50"/>
        <end position="74"/>
    </location>
</feature>
<evidence type="ECO:0000256" key="6">
    <source>
        <dbReference type="ARBA" id="ARBA00023136"/>
    </source>
</evidence>
<feature type="transmembrane region" description="Helical" evidence="11">
    <location>
        <begin position="796"/>
        <end position="814"/>
    </location>
</feature>
<dbReference type="Pfam" id="PF16203">
    <property type="entry name" value="ERCC3_RAD25_C"/>
    <property type="match status" value="1"/>
</dbReference>
<evidence type="ECO:0000313" key="13">
    <source>
        <dbReference type="EMBL" id="KAK1405102.1"/>
    </source>
</evidence>
<evidence type="ECO:0000256" key="5">
    <source>
        <dbReference type="ARBA" id="ARBA00023065"/>
    </source>
</evidence>
<dbReference type="SUPFAM" id="SSF53822">
    <property type="entry name" value="Periplasmic binding protein-like I"/>
    <property type="match status" value="1"/>
</dbReference>
<organism evidence="13 14">
    <name type="scientific">Heracleum sosnowskyi</name>
    <dbReference type="NCBI Taxonomy" id="360622"/>
    <lineage>
        <taxon>Eukaryota</taxon>
        <taxon>Viridiplantae</taxon>
        <taxon>Streptophyta</taxon>
        <taxon>Embryophyta</taxon>
        <taxon>Tracheophyta</taxon>
        <taxon>Spermatophyta</taxon>
        <taxon>Magnoliopsida</taxon>
        <taxon>eudicotyledons</taxon>
        <taxon>Gunneridae</taxon>
        <taxon>Pentapetalae</taxon>
        <taxon>asterids</taxon>
        <taxon>campanulids</taxon>
        <taxon>Apiales</taxon>
        <taxon>Apiaceae</taxon>
        <taxon>Apioideae</taxon>
        <taxon>apioid superclade</taxon>
        <taxon>Tordylieae</taxon>
        <taxon>Tordyliinae</taxon>
        <taxon>Heracleum</taxon>
    </lineage>
</organism>
<evidence type="ECO:0000256" key="3">
    <source>
        <dbReference type="ARBA" id="ARBA00022692"/>
    </source>
</evidence>
<evidence type="ECO:0000256" key="11">
    <source>
        <dbReference type="SAM" id="Phobius"/>
    </source>
</evidence>
<keyword evidence="6 11" id="KW-0472">Membrane</keyword>
<evidence type="ECO:0000256" key="9">
    <source>
        <dbReference type="ARBA" id="ARBA00023286"/>
    </source>
</evidence>
<dbReference type="GO" id="GO:0016020">
    <property type="term" value="C:membrane"/>
    <property type="evidence" value="ECO:0007669"/>
    <property type="project" value="UniProtKB-SubCell"/>
</dbReference>
<evidence type="ECO:0000256" key="10">
    <source>
        <dbReference type="ARBA" id="ARBA00023303"/>
    </source>
</evidence>
<dbReference type="Pfam" id="PF01094">
    <property type="entry name" value="ANF_receptor"/>
    <property type="match status" value="1"/>
</dbReference>
<keyword evidence="14" id="KW-1185">Reference proteome</keyword>
<feature type="domain" description="Ionotropic glutamate receptor C-terminal" evidence="12">
    <location>
        <begin position="613"/>
        <end position="953"/>
    </location>
</feature>
<keyword evidence="5" id="KW-0406">Ion transport</keyword>
<evidence type="ECO:0000313" key="14">
    <source>
        <dbReference type="Proteomes" id="UP001237642"/>
    </source>
</evidence>
<dbReference type="InterPro" id="IPR028082">
    <property type="entry name" value="Peripla_BP_I"/>
</dbReference>
<keyword evidence="8" id="KW-0325">Glycoprotein</keyword>
<feature type="transmembrane region" description="Helical" evidence="11">
    <location>
        <begin position="974"/>
        <end position="994"/>
    </location>
</feature>
<dbReference type="GO" id="GO:0015276">
    <property type="term" value="F:ligand-gated monoatomic ion channel activity"/>
    <property type="evidence" value="ECO:0007669"/>
    <property type="project" value="InterPro"/>
</dbReference>
<dbReference type="CDD" id="cd13686">
    <property type="entry name" value="GluR_Plant"/>
    <property type="match status" value="1"/>
</dbReference>
<dbReference type="PANTHER" id="PTHR18966">
    <property type="entry name" value="IONOTROPIC GLUTAMATE RECEPTOR"/>
    <property type="match status" value="1"/>
</dbReference>
<evidence type="ECO:0000256" key="8">
    <source>
        <dbReference type="ARBA" id="ARBA00023180"/>
    </source>
</evidence>
<comment type="subcellular location">
    <subcellularLocation>
        <location evidence="1">Membrane</location>
        <topology evidence="1">Multi-pass membrane protein</topology>
    </subcellularLocation>
</comment>
<proteinExistence type="predicted"/>
<dbReference type="EMBL" id="JAUIZM010000001">
    <property type="protein sequence ID" value="KAK1405102.1"/>
    <property type="molecule type" value="Genomic_DNA"/>
</dbReference>
<keyword evidence="7 13" id="KW-0675">Receptor</keyword>
<sequence length="1246" mass="139903">MWSLIPQRNHNLRLQGSATDQAGILIWLSFTTLFSLHGGRLHSNLSRMAVVVWLFVALVITQSYTASLTSMLTVQKREPKVSDIETLKTGFMNASYIKLFLAKYCKNFVVAGPSYKVGGHGFAFPKGSPTIADVDNKALLEFIESGKLRELEDKMVREERCIGGDSSDDDETSLCLNSFRILFAFTGGTTTCALAIYALNGLRAASTEVVIGAVIDNRSRAGMETDVSLQMALEDISRQTNQTFVLRVMNSQGEPTTAALAAKRLIDSEKVQVIIGPTTWQEASRVVEISNQGQIPTFSLADSNPNWAIERWPFLVQTSTSNQDAQMKAVAAIVQSYDWRMVTVIYEEDTDSTFSRVIPNLLESLQDVGAAIRHLVPLPAYATSLSEQLTRLKRDQCRVFVVNTSLKLATHLFQMADQMQMMEKDYVWIVTDTVTDLLYSVNLTTILSMQGVLGVKRYFHEISPAFVEFKKRFRLKFSVEYPEEDNSDPGIFALEAYDTMWVVATTFAERNMQITNQSQIFLEKLSFIHFKGMTGRVHITGRRLESSHTFGVVNVVGKSYRDLGIWTEGLGFSKRTIDKAVYNSSMQNLGQVFWPGESLYTPKGWSIPSSIESLKIGVPAESLFKQFVNILYDPPTNNFSCIGYAIDIFREVKAQLPYYISYEFIPFNGTYDSLVEQIYLKKFDAVVGDVAVIADRCKHADFTHLYSDSGLAMLVPAQSKMPHKAWLFLKPFTNAMWLLILAITIYNGFVIWLIERKNSPRLQGSATDQAGILIWLSFTTLFSLNGGKLHSNLSRLAIVVWLFVALIITQSYTASLTSMLTVKKLEPTISDIETLKTTNAIVGYGKGAFVAKYLEEVLGFKSYNLKNFSSPHEYAQALKTGEIAAGFLNGSYLKLFLAKYCKSFVVAGPTYKVGGFGFAFPKGSPMVNDVNKALLGVFESGKLRELEDKMIGSERCVEVDSSNDDEISLSLDSFWILFVLTGGTTTCALAIYALNQLRRTTKLTLQFSGLTTETILSVLNVLSKTKLPKEVIDFIHASTANYGKVKYSSYCWRMKLYLVRGFLLRQELLNEEQLAAVAKGKDAHSFEVDPAQVENVKQRCLPNALNYPMLEEYDFRNDTVRQFNPDLDMVLKPQAQLRPYQEKSLSKMFRNGEVHVVPAHMFRKVISITNSHCKLGLTATLVREDERITDLNFLIGPKLYEANWQDLVKGGFIANVLCAEVWCPMTKEFFAEYLRSENSKKKQVKG</sequence>
<gene>
    <name evidence="13" type="ORF">POM88_004707</name>
</gene>
<keyword evidence="2" id="KW-0813">Transport</keyword>
<dbReference type="InterPro" id="IPR032438">
    <property type="entry name" value="ERCC3_RAD25_C"/>
</dbReference>
<feature type="transmembrane region" description="Helical" evidence="11">
    <location>
        <begin position="735"/>
        <end position="754"/>
    </location>
</feature>
<dbReference type="Gene3D" id="3.40.50.2300">
    <property type="match status" value="2"/>
</dbReference>
<dbReference type="InterPro" id="IPR001828">
    <property type="entry name" value="ANF_lig-bd_rcpt"/>
</dbReference>
<dbReference type="Gene3D" id="1.10.287.70">
    <property type="match status" value="2"/>
</dbReference>
<dbReference type="FunFam" id="3.40.50.2300:FF:000188">
    <property type="entry name" value="Glutamate receptor"/>
    <property type="match status" value="1"/>
</dbReference>
<accession>A0AAD8JM73</accession>
<dbReference type="SMART" id="SM00079">
    <property type="entry name" value="PBPe"/>
    <property type="match status" value="1"/>
</dbReference>